<feature type="transmembrane region" description="Helical" evidence="1">
    <location>
        <begin position="12"/>
        <end position="37"/>
    </location>
</feature>
<evidence type="ECO:0000256" key="1">
    <source>
        <dbReference type="SAM" id="Phobius"/>
    </source>
</evidence>
<keyword evidence="1" id="KW-1133">Transmembrane helix</keyword>
<feature type="transmembrane region" description="Helical" evidence="1">
    <location>
        <begin position="49"/>
        <end position="71"/>
    </location>
</feature>
<dbReference type="EMBL" id="PIPT01000001">
    <property type="protein sequence ID" value="RUO50529.1"/>
    <property type="molecule type" value="Genomic_DNA"/>
</dbReference>
<evidence type="ECO:0000313" key="2">
    <source>
        <dbReference type="EMBL" id="RUO50529.1"/>
    </source>
</evidence>
<evidence type="ECO:0000313" key="3">
    <source>
        <dbReference type="Proteomes" id="UP000286678"/>
    </source>
</evidence>
<keyword evidence="1" id="KW-0812">Transmembrane</keyword>
<dbReference type="AlphaFoldDB" id="A0A432XP92"/>
<keyword evidence="3" id="KW-1185">Reference proteome</keyword>
<sequence>MRLQMSLFGKVFLNGFLRWFLISLFIFGIIFLFKVIYDPAALNANWQEFALQGLRFALLFSLVCGIADVAIHHIKSLKRNESKFDER</sequence>
<proteinExistence type="predicted"/>
<keyword evidence="1" id="KW-0472">Membrane</keyword>
<organism evidence="2 3">
    <name type="scientific">Pseudidiomarina aquimaris</name>
    <dbReference type="NCBI Taxonomy" id="641841"/>
    <lineage>
        <taxon>Bacteria</taxon>
        <taxon>Pseudomonadati</taxon>
        <taxon>Pseudomonadota</taxon>
        <taxon>Gammaproteobacteria</taxon>
        <taxon>Alteromonadales</taxon>
        <taxon>Idiomarinaceae</taxon>
        <taxon>Pseudidiomarina</taxon>
    </lineage>
</organism>
<dbReference type="RefSeq" id="WP_126831964.1">
    <property type="nucleotide sequence ID" value="NZ_PIPT01000001.1"/>
</dbReference>
<accession>A0A432XP92</accession>
<reference evidence="3" key="1">
    <citation type="journal article" date="2018" name="Front. Microbiol.">
        <title>Genome-Based Analysis Reveals the Taxonomy and Diversity of the Family Idiomarinaceae.</title>
        <authorList>
            <person name="Liu Y."/>
            <person name="Lai Q."/>
            <person name="Shao Z."/>
        </authorList>
    </citation>
    <scope>NUCLEOTIDE SEQUENCE [LARGE SCALE GENOMIC DNA]</scope>
    <source>
        <strain evidence="3">SW15</strain>
    </source>
</reference>
<gene>
    <name evidence="2" type="ORF">CWE21_00040</name>
</gene>
<protein>
    <submittedName>
        <fullName evidence="2">Uncharacterized protein</fullName>
    </submittedName>
</protein>
<comment type="caution">
    <text evidence="2">The sequence shown here is derived from an EMBL/GenBank/DDBJ whole genome shotgun (WGS) entry which is preliminary data.</text>
</comment>
<name>A0A432XP92_9GAMM</name>
<dbReference type="Proteomes" id="UP000286678">
    <property type="component" value="Unassembled WGS sequence"/>
</dbReference>